<dbReference type="EMBL" id="JACEON010000001">
    <property type="protein sequence ID" value="MBA4610182.1"/>
    <property type="molecule type" value="Genomic_DNA"/>
</dbReference>
<dbReference type="Proteomes" id="UP000559404">
    <property type="component" value="Unassembled WGS sequence"/>
</dbReference>
<dbReference type="PANTHER" id="PTHR43798:SF31">
    <property type="entry name" value="AB HYDROLASE SUPERFAMILY PROTEIN YCLE"/>
    <property type="match status" value="1"/>
</dbReference>
<dbReference type="GO" id="GO:0016020">
    <property type="term" value="C:membrane"/>
    <property type="evidence" value="ECO:0007669"/>
    <property type="project" value="TreeGrafter"/>
</dbReference>
<name>A0A838XJ79_9HYPH</name>
<proteinExistence type="predicted"/>
<dbReference type="PRINTS" id="PR00111">
    <property type="entry name" value="ABHYDROLASE"/>
</dbReference>
<evidence type="ECO:0000259" key="2">
    <source>
        <dbReference type="Pfam" id="PF00561"/>
    </source>
</evidence>
<dbReference type="SUPFAM" id="SSF53474">
    <property type="entry name" value="alpha/beta-Hydrolases"/>
    <property type="match status" value="1"/>
</dbReference>
<evidence type="ECO:0000313" key="3">
    <source>
        <dbReference type="EMBL" id="MBA4610182.1"/>
    </source>
</evidence>
<accession>A0A838XJ79</accession>
<dbReference type="RefSeq" id="WP_181758371.1">
    <property type="nucleotide sequence ID" value="NZ_BMCR01000001.1"/>
</dbReference>
<gene>
    <name evidence="3" type="ORF">H1W37_00850</name>
</gene>
<dbReference type="Gene3D" id="3.40.50.1820">
    <property type="entry name" value="alpha/beta hydrolase"/>
    <property type="match status" value="1"/>
</dbReference>
<evidence type="ECO:0000313" key="4">
    <source>
        <dbReference type="Proteomes" id="UP000559404"/>
    </source>
</evidence>
<dbReference type="PANTHER" id="PTHR43798">
    <property type="entry name" value="MONOACYLGLYCEROL LIPASE"/>
    <property type="match status" value="1"/>
</dbReference>
<keyword evidence="4" id="KW-1185">Reference proteome</keyword>
<dbReference type="InterPro" id="IPR050266">
    <property type="entry name" value="AB_hydrolase_sf"/>
</dbReference>
<dbReference type="Pfam" id="PF00561">
    <property type="entry name" value="Abhydrolase_1"/>
    <property type="match status" value="1"/>
</dbReference>
<organism evidence="3 4">
    <name type="scientific">Stappia taiwanensis</name>
    <dbReference type="NCBI Taxonomy" id="992267"/>
    <lineage>
        <taxon>Bacteria</taxon>
        <taxon>Pseudomonadati</taxon>
        <taxon>Pseudomonadota</taxon>
        <taxon>Alphaproteobacteria</taxon>
        <taxon>Hyphomicrobiales</taxon>
        <taxon>Stappiaceae</taxon>
        <taxon>Stappia</taxon>
    </lineage>
</organism>
<dbReference type="AlphaFoldDB" id="A0A838XJ79"/>
<reference evidence="3 4" key="1">
    <citation type="submission" date="2020-07" db="EMBL/GenBank/DDBJ databases">
        <authorList>
            <person name="Li M."/>
        </authorList>
    </citation>
    <scope>NUCLEOTIDE SEQUENCE [LARGE SCALE GENOMIC DNA]</scope>
    <source>
        <strain evidence="3 4">DSM 23284</strain>
    </source>
</reference>
<feature type="domain" description="AB hydrolase-1" evidence="2">
    <location>
        <begin position="43"/>
        <end position="285"/>
    </location>
</feature>
<evidence type="ECO:0000256" key="1">
    <source>
        <dbReference type="ARBA" id="ARBA00022801"/>
    </source>
</evidence>
<sequence>MLPVDAPRPEAKETPCRRWRAADGLTLSALTWPPAQSDNPRLPVLCLSGLSRNARDFEALAADLCARGHRVLAMDYRGRGASDRDSDWRNYSVEREAEDIDAGLAALAPGRFIAIGTSRGGIHAMLLACRHPGRVAGIVLNDVGPELDQDGLARIAVSIGTDMRAEDWQAAADSLERSLKPQFPALDAAGWRRLAHQFYRETPNGLTLDYDPALRHNLVEAVQPDAPPIDLWPIYDQLGDVPLLILRGAHSDILTKATLAEMLRRHPNAEAMTIPDEGHAPLLWDAQTLARIADFADRCT</sequence>
<keyword evidence="1 3" id="KW-0378">Hydrolase</keyword>
<dbReference type="InterPro" id="IPR000073">
    <property type="entry name" value="AB_hydrolase_1"/>
</dbReference>
<dbReference type="InterPro" id="IPR029058">
    <property type="entry name" value="AB_hydrolase_fold"/>
</dbReference>
<reference evidence="3 4" key="2">
    <citation type="submission" date="2020-08" db="EMBL/GenBank/DDBJ databases">
        <title>Stappia taiwanensis sp. nov., isolated from a coastal thermal spring.</title>
        <authorList>
            <person name="Kampfer P."/>
        </authorList>
    </citation>
    <scope>NUCLEOTIDE SEQUENCE [LARGE SCALE GENOMIC DNA]</scope>
    <source>
        <strain evidence="3 4">DSM 23284</strain>
    </source>
</reference>
<comment type="caution">
    <text evidence="3">The sequence shown here is derived from an EMBL/GenBank/DDBJ whole genome shotgun (WGS) entry which is preliminary data.</text>
</comment>
<protein>
    <submittedName>
        <fullName evidence="3">Alpha/beta hydrolase</fullName>
    </submittedName>
</protein>
<dbReference type="GO" id="GO:0016787">
    <property type="term" value="F:hydrolase activity"/>
    <property type="evidence" value="ECO:0007669"/>
    <property type="project" value="UniProtKB-KW"/>
</dbReference>